<dbReference type="InterPro" id="IPR002509">
    <property type="entry name" value="NODB_dom"/>
</dbReference>
<dbReference type="PANTHER" id="PTHR34216">
    <property type="match status" value="1"/>
</dbReference>
<dbReference type="InterPro" id="IPR023854">
    <property type="entry name" value="PGA_deacetylase_PgaB"/>
</dbReference>
<dbReference type="PANTHER" id="PTHR34216:SF7">
    <property type="entry name" value="POLY-BETA-1,6-N-ACETYL-D-GLUCOSAMINE N-DEACETYLASE"/>
    <property type="match status" value="1"/>
</dbReference>
<sequence length="642" mass="71081">MLLALPQPSLARAPGIPAGAFVALSYHEVPEDGPREAAPGAGRYGVEASYLIAQFAWLRENGYRPVSLAEIAEARAGGKPLPPKAVLLSFDDGYADFHERVYPVLQLFGYPAVIALVGKWMEVPAGGQVDYDGKPMPREAFLSWAQVREMVGSGLVEVASHSYDLHRGVLGNPQGNMQPAATTRIHDPATGRYETDEAWLARVREDLDRNSRLIERETGKRPRAVVWPYGRYNGALQQAARELGMPMMLTLQGGPNLAGDPLDRIRRIIVEFNPKLGAFVDEIERVWPEDPQRVVHVDLDYVYSPDAAEQERNLSALLDRIQAIGPTTVYLQAFADPDGDGEADALYFPNRHLPVRADLFNRVAWQLETRVGVQVYAWMPMLAYRLPAGHPARDEIVRAAPGKAGSSYRRLSPFSAAARQAVREIYEDLGRHAHFAGLLFHDDGLLGDHEDASPEALAVYRHQWGLPGSVDAIRADPALAERWAQRKTDWLVDFTRELAGAASRFTAPLKTARNLYAAPVLDPQARQWFAQSLPAFLGGYDYTALMAMPYMENAEDPARFLQALVDAVSAQPDGLARTVFELQARDWRDGEAVPSAELAGWIRQLELAGARNIGYYPDDARADVPEMRPIVPAFSVRSLPQR</sequence>
<dbReference type="Proteomes" id="UP000321548">
    <property type="component" value="Unassembled WGS sequence"/>
</dbReference>
<reference evidence="3 4" key="1">
    <citation type="submission" date="2019-06" db="EMBL/GenBank/DDBJ databases">
        <title>Quisquiliibacterium sp. nov., isolated from a maize field.</title>
        <authorList>
            <person name="Lin S.-Y."/>
            <person name="Tsai C.-F."/>
            <person name="Young C.-C."/>
        </authorList>
    </citation>
    <scope>NUCLEOTIDE SEQUENCE [LARGE SCALE GENOMIC DNA]</scope>
    <source>
        <strain evidence="3 4">CC-CFT501</strain>
    </source>
</reference>
<dbReference type="GO" id="GO:0016810">
    <property type="term" value="F:hydrolase activity, acting on carbon-nitrogen (but not peptide) bonds"/>
    <property type="evidence" value="ECO:0007669"/>
    <property type="project" value="InterPro"/>
</dbReference>
<dbReference type="NCBIfam" id="TIGR03938">
    <property type="entry name" value="deacetyl_PgaB"/>
    <property type="match status" value="1"/>
</dbReference>
<dbReference type="Gene3D" id="3.20.20.80">
    <property type="entry name" value="Glycosidases"/>
    <property type="match status" value="1"/>
</dbReference>
<keyword evidence="1" id="KW-0732">Signal</keyword>
<dbReference type="GO" id="GO:0043708">
    <property type="term" value="P:cell adhesion involved in biofilm formation"/>
    <property type="evidence" value="ECO:0007669"/>
    <property type="project" value="InterPro"/>
</dbReference>
<dbReference type="InterPro" id="IPR011330">
    <property type="entry name" value="Glyco_hydro/deAcase_b/a-brl"/>
</dbReference>
<dbReference type="SUPFAM" id="SSF88713">
    <property type="entry name" value="Glycoside hydrolase/deacetylase"/>
    <property type="match status" value="1"/>
</dbReference>
<organism evidence="3 4">
    <name type="scientific">Zeimonas arvi</name>
    <dbReference type="NCBI Taxonomy" id="2498847"/>
    <lineage>
        <taxon>Bacteria</taxon>
        <taxon>Pseudomonadati</taxon>
        <taxon>Pseudomonadota</taxon>
        <taxon>Betaproteobacteria</taxon>
        <taxon>Burkholderiales</taxon>
        <taxon>Burkholderiaceae</taxon>
        <taxon>Zeimonas</taxon>
    </lineage>
</organism>
<dbReference type="AlphaFoldDB" id="A0A5C8NX71"/>
<evidence type="ECO:0000259" key="2">
    <source>
        <dbReference type="PROSITE" id="PS51677"/>
    </source>
</evidence>
<accession>A0A5C8NX71</accession>
<protein>
    <submittedName>
        <fullName evidence="3">Poly-beta-1,6-N-acetyl-D-glucosamine N-deacetylase PgaB</fullName>
    </submittedName>
</protein>
<dbReference type="OrthoDB" id="9814639at2"/>
<dbReference type="InterPro" id="IPR032772">
    <property type="entry name" value="PGA_deacetylase_PgaB_C"/>
</dbReference>
<dbReference type="EMBL" id="VDUY01000004">
    <property type="protein sequence ID" value="TXL65580.1"/>
    <property type="molecule type" value="Genomic_DNA"/>
</dbReference>
<evidence type="ECO:0000313" key="4">
    <source>
        <dbReference type="Proteomes" id="UP000321548"/>
    </source>
</evidence>
<feature type="domain" description="NodB homology" evidence="2">
    <location>
        <begin position="84"/>
        <end position="329"/>
    </location>
</feature>
<dbReference type="Pfam" id="PF01522">
    <property type="entry name" value="Polysacc_deac_1"/>
    <property type="match status" value="1"/>
</dbReference>
<dbReference type="GO" id="GO:0005975">
    <property type="term" value="P:carbohydrate metabolic process"/>
    <property type="evidence" value="ECO:0007669"/>
    <property type="project" value="InterPro"/>
</dbReference>
<dbReference type="Pfam" id="PF14883">
    <property type="entry name" value="GHL13"/>
    <property type="match status" value="1"/>
</dbReference>
<dbReference type="InterPro" id="IPR051398">
    <property type="entry name" value="Polysacch_Deacetylase"/>
</dbReference>
<dbReference type="Gene3D" id="3.20.20.370">
    <property type="entry name" value="Glycoside hydrolase/deacetylase"/>
    <property type="match status" value="1"/>
</dbReference>
<gene>
    <name evidence="3" type="primary">pgaB</name>
    <name evidence="3" type="ORF">FHP08_10560</name>
</gene>
<evidence type="ECO:0000256" key="1">
    <source>
        <dbReference type="ARBA" id="ARBA00022729"/>
    </source>
</evidence>
<keyword evidence="4" id="KW-1185">Reference proteome</keyword>
<evidence type="ECO:0000313" key="3">
    <source>
        <dbReference type="EMBL" id="TXL65580.1"/>
    </source>
</evidence>
<dbReference type="PROSITE" id="PS51677">
    <property type="entry name" value="NODB"/>
    <property type="match status" value="1"/>
</dbReference>
<proteinExistence type="predicted"/>
<comment type="caution">
    <text evidence="3">The sequence shown here is derived from an EMBL/GenBank/DDBJ whole genome shotgun (WGS) entry which is preliminary data.</text>
</comment>
<name>A0A5C8NX71_9BURK</name>